<keyword evidence="2" id="KW-1185">Reference proteome</keyword>
<evidence type="ECO:0000313" key="1">
    <source>
        <dbReference type="EMBL" id="SFS45599.1"/>
    </source>
</evidence>
<dbReference type="Proteomes" id="UP000198660">
    <property type="component" value="Unassembled WGS sequence"/>
</dbReference>
<dbReference type="AlphaFoldDB" id="A0A1I6PZD8"/>
<dbReference type="EMBL" id="FPAA01000002">
    <property type="protein sequence ID" value="SFS45599.1"/>
    <property type="molecule type" value="Genomic_DNA"/>
</dbReference>
<accession>A0A1I6PZD8</accession>
<protein>
    <submittedName>
        <fullName evidence="1">Uncharacterized protein</fullName>
    </submittedName>
</protein>
<reference evidence="2" key="1">
    <citation type="submission" date="2016-10" db="EMBL/GenBank/DDBJ databases">
        <authorList>
            <person name="Varghese N."/>
            <person name="Submissions S."/>
        </authorList>
    </citation>
    <scope>NUCLEOTIDE SEQUENCE [LARGE SCALE GENOMIC DNA]</scope>
    <source>
        <strain evidence="2">DSM 45789</strain>
    </source>
</reference>
<organism evidence="1 2">
    <name type="scientific">Marininema halotolerans</name>
    <dbReference type="NCBI Taxonomy" id="1155944"/>
    <lineage>
        <taxon>Bacteria</taxon>
        <taxon>Bacillati</taxon>
        <taxon>Bacillota</taxon>
        <taxon>Bacilli</taxon>
        <taxon>Bacillales</taxon>
        <taxon>Thermoactinomycetaceae</taxon>
        <taxon>Marininema</taxon>
    </lineage>
</organism>
<gene>
    <name evidence="1" type="ORF">SAMN05444972_102241</name>
</gene>
<proteinExistence type="predicted"/>
<evidence type="ECO:0000313" key="2">
    <source>
        <dbReference type="Proteomes" id="UP000198660"/>
    </source>
</evidence>
<name>A0A1I6PZD8_9BACL</name>
<sequence length="64" mass="7134">MKQTSLIVDNIDWKASATETGLPQPKIEIPPRQCLNQQMVSVITIPEIGMKIILCLIHVHAVDI</sequence>